<reference evidence="6" key="2">
    <citation type="submission" date="2020-05" db="EMBL/GenBank/DDBJ databases">
        <authorList>
            <person name="Kim H.-S."/>
            <person name="Proctor R.H."/>
            <person name="Brown D.W."/>
        </authorList>
    </citation>
    <scope>NUCLEOTIDE SEQUENCE</scope>
    <source>
        <strain evidence="6">NRRL 20472</strain>
    </source>
</reference>
<gene>
    <name evidence="6" type="ORF">FSARC_14081</name>
</gene>
<evidence type="ECO:0000313" key="6">
    <source>
        <dbReference type="EMBL" id="KAF4946932.1"/>
    </source>
</evidence>
<evidence type="ECO:0000256" key="4">
    <source>
        <dbReference type="SAM" id="MobiDB-lite"/>
    </source>
</evidence>
<dbReference type="Proteomes" id="UP000622797">
    <property type="component" value="Unassembled WGS sequence"/>
</dbReference>
<feature type="region of interest" description="Disordered" evidence="4">
    <location>
        <begin position="230"/>
        <end position="267"/>
    </location>
</feature>
<proteinExistence type="inferred from homology"/>
<keyword evidence="7" id="KW-1185">Reference proteome</keyword>
<dbReference type="InterPro" id="IPR029068">
    <property type="entry name" value="Glyas_Bleomycin-R_OHBP_Dase"/>
</dbReference>
<evidence type="ECO:0000259" key="5">
    <source>
        <dbReference type="PROSITE" id="PS51819"/>
    </source>
</evidence>
<dbReference type="Gene3D" id="3.10.180.10">
    <property type="entry name" value="2,3-Dihydroxybiphenyl 1,2-Dioxygenase, domain 1"/>
    <property type="match status" value="1"/>
</dbReference>
<comment type="caution">
    <text evidence="6">The sequence shown here is derived from an EMBL/GenBank/DDBJ whole genome shotgun (WGS) entry which is preliminary data.</text>
</comment>
<dbReference type="EMBL" id="JABEXW010001135">
    <property type="protein sequence ID" value="KAF4946932.1"/>
    <property type="molecule type" value="Genomic_DNA"/>
</dbReference>
<feature type="compositionally biased region" description="Polar residues" evidence="4">
    <location>
        <begin position="1"/>
        <end position="13"/>
    </location>
</feature>
<evidence type="ECO:0000256" key="1">
    <source>
        <dbReference type="ARBA" id="ARBA00011051"/>
    </source>
</evidence>
<accession>A0A8H4SWQ6</accession>
<dbReference type="CDD" id="cd08349">
    <property type="entry name" value="BLMA_like"/>
    <property type="match status" value="1"/>
</dbReference>
<dbReference type="InterPro" id="IPR037523">
    <property type="entry name" value="VOC_core"/>
</dbReference>
<dbReference type="OrthoDB" id="5416331at2759"/>
<organism evidence="6 7">
    <name type="scientific">Fusarium sarcochroum</name>
    <dbReference type="NCBI Taxonomy" id="1208366"/>
    <lineage>
        <taxon>Eukaryota</taxon>
        <taxon>Fungi</taxon>
        <taxon>Dikarya</taxon>
        <taxon>Ascomycota</taxon>
        <taxon>Pezizomycotina</taxon>
        <taxon>Sordariomycetes</taxon>
        <taxon>Hypocreomycetidae</taxon>
        <taxon>Hypocreales</taxon>
        <taxon>Nectriaceae</taxon>
        <taxon>Fusarium</taxon>
        <taxon>Fusarium lateritium species complex</taxon>
    </lineage>
</organism>
<protein>
    <recommendedName>
        <fullName evidence="2">Bleomycin resistance protein</fullName>
    </recommendedName>
</protein>
<keyword evidence="3" id="KW-0046">Antibiotic resistance</keyword>
<dbReference type="SUPFAM" id="SSF54593">
    <property type="entry name" value="Glyoxalase/Bleomycin resistance protein/Dihydroxybiphenyl dioxygenase"/>
    <property type="match status" value="1"/>
</dbReference>
<name>A0A8H4SWQ6_9HYPO</name>
<dbReference type="PROSITE" id="PS51819">
    <property type="entry name" value="VOC"/>
    <property type="match status" value="1"/>
</dbReference>
<dbReference type="GO" id="GO:0046677">
    <property type="term" value="P:response to antibiotic"/>
    <property type="evidence" value="ECO:0007669"/>
    <property type="project" value="UniProtKB-KW"/>
</dbReference>
<evidence type="ECO:0000313" key="7">
    <source>
        <dbReference type="Proteomes" id="UP000622797"/>
    </source>
</evidence>
<dbReference type="AlphaFoldDB" id="A0A8H4SWQ6"/>
<comment type="similarity">
    <text evidence="1">Belongs to the bleomycin resistance protein family.</text>
</comment>
<evidence type="ECO:0000256" key="2">
    <source>
        <dbReference type="ARBA" id="ARBA00021572"/>
    </source>
</evidence>
<feature type="domain" description="VOC" evidence="5">
    <location>
        <begin position="55"/>
        <end position="185"/>
    </location>
</feature>
<feature type="region of interest" description="Disordered" evidence="4">
    <location>
        <begin position="1"/>
        <end position="30"/>
    </location>
</feature>
<dbReference type="InterPro" id="IPR000335">
    <property type="entry name" value="Bleomycin-R"/>
</dbReference>
<reference evidence="6" key="1">
    <citation type="journal article" date="2020" name="BMC Genomics">
        <title>Correction to: Identification and distribution of gene clusters required for synthesis of sphingolipid metabolism inhibitors in diverse species of the filamentous fungus Fusarium.</title>
        <authorList>
            <person name="Kim H.S."/>
            <person name="Lohmar J.M."/>
            <person name="Busman M."/>
            <person name="Brown D.W."/>
            <person name="Naumann T.A."/>
            <person name="Divon H.H."/>
            <person name="Lysoe E."/>
            <person name="Uhlig S."/>
            <person name="Proctor R.H."/>
        </authorList>
    </citation>
    <scope>NUCLEOTIDE SEQUENCE</scope>
    <source>
        <strain evidence="6">NRRL 20472</strain>
    </source>
</reference>
<sequence>MTKLQNETGSVISVPQEDRQFSSTANPEPNLVAEPTLLEKSTTVHFPTEDHTTTHPALVPELLVTDTSKSISFWCQLCGFEIVYQRAEEGFAYISRGTAHVMLEQRGIGRNWIAASLNQPFGRGINLQINVTSLEPILLSLREASYPLFMPPETKWYRVGVAEEVGVRQFLVADPDGYLIRFQAHIERRAITYSEGAQESVWSWAICCQMDVTVDEILVQGGNSVAATRLESDEADSETAGKAVGQNDLANMTGDVQKTGDAPGTGASGIDASRIQTILQTTLQETLVQLISKQKRILQRF</sequence>
<evidence type="ECO:0000256" key="3">
    <source>
        <dbReference type="ARBA" id="ARBA00023251"/>
    </source>
</evidence>